<dbReference type="GO" id="GO:0005044">
    <property type="term" value="F:scavenger receptor activity"/>
    <property type="evidence" value="ECO:0007669"/>
    <property type="project" value="InterPro"/>
</dbReference>
<dbReference type="GeneID" id="111113983"/>
<feature type="domain" description="EGF-like" evidence="3">
    <location>
        <begin position="317"/>
        <end position="354"/>
    </location>
</feature>
<keyword evidence="2" id="KW-0812">Transmembrane</keyword>
<name>A0A8B8BYR7_CRAVI</name>
<keyword evidence="2" id="KW-0472">Membrane</keyword>
<proteinExistence type="predicted"/>
<dbReference type="Gene3D" id="2.170.300.10">
    <property type="entry name" value="Tie2 ligand-binding domain superfamily"/>
    <property type="match status" value="1"/>
</dbReference>
<accession>A0A8B8BYR7</accession>
<dbReference type="PANTHER" id="PTHR24043:SF8">
    <property type="entry name" value="EGF-LIKE DOMAIN-CONTAINING PROTEIN"/>
    <property type="match status" value="1"/>
</dbReference>
<dbReference type="SUPFAM" id="SSF49785">
    <property type="entry name" value="Galactose-binding domain-like"/>
    <property type="match status" value="1"/>
</dbReference>
<dbReference type="RefSeq" id="XP_022307981.1">
    <property type="nucleotide sequence ID" value="XM_022452273.1"/>
</dbReference>
<keyword evidence="2" id="KW-1133">Transmembrane helix</keyword>
<dbReference type="InterPro" id="IPR042635">
    <property type="entry name" value="MEGF10/SREC1/2-like"/>
</dbReference>
<dbReference type="SMART" id="SM00181">
    <property type="entry name" value="EGF"/>
    <property type="match status" value="3"/>
</dbReference>
<protein>
    <submittedName>
        <fullName evidence="5">Laminin subunit alpha-5-like</fullName>
    </submittedName>
</protein>
<sequence>MVENIALFKEAWQENPYQYRYSWFILKYGAELAVDGRYSNLSAYGKQCAISEDKRSTAEWRVDLGTVRTIHSIHLQYRTDNVLWDEKNGYTSRFLGFSVYISNTTNKTDGILCFKDKNYTKATIPNPINITCRYHGRYVIYFNNRTHPPFPAGYSAYAFNELCEVQVYGCRTSGYYGENCSIPCHQNCQGSHCDIVTGACLGCVVGYTGPTCDENCKNNTYGLGCTAQCPNCRDGDQCDHVNGSCPNGCAKGTFSIGCEKVCPNNRYGYNCHMNCSINCGVPQICDRVTGQCEAGCQVGWKGTTCDIMCDNYTYGPNCSMNCGNCLYIAGEQCNHVTGECPRGCAAGFQGQLCLESRGQSSIFTESGGRFLIGVFILSGLLICSFVIITLLIVK</sequence>
<organism evidence="4 5">
    <name type="scientific">Crassostrea virginica</name>
    <name type="common">Eastern oyster</name>
    <dbReference type="NCBI Taxonomy" id="6565"/>
    <lineage>
        <taxon>Eukaryota</taxon>
        <taxon>Metazoa</taxon>
        <taxon>Spiralia</taxon>
        <taxon>Lophotrochozoa</taxon>
        <taxon>Mollusca</taxon>
        <taxon>Bivalvia</taxon>
        <taxon>Autobranchia</taxon>
        <taxon>Pteriomorphia</taxon>
        <taxon>Ostreida</taxon>
        <taxon>Ostreoidea</taxon>
        <taxon>Ostreidae</taxon>
        <taxon>Crassostrea</taxon>
    </lineage>
</organism>
<dbReference type="Gene3D" id="2.60.120.260">
    <property type="entry name" value="Galactose-binding domain-like"/>
    <property type="match status" value="1"/>
</dbReference>
<evidence type="ECO:0000259" key="3">
    <source>
        <dbReference type="SMART" id="SM00181"/>
    </source>
</evidence>
<dbReference type="PANTHER" id="PTHR24043">
    <property type="entry name" value="SCAVENGER RECEPTOR CLASS F"/>
    <property type="match status" value="1"/>
</dbReference>
<evidence type="ECO:0000313" key="5">
    <source>
        <dbReference type="RefSeq" id="XP_022307981.1"/>
    </source>
</evidence>
<dbReference type="OrthoDB" id="6141792at2759"/>
<keyword evidence="1" id="KW-0245">EGF-like domain</keyword>
<feature type="domain" description="EGF-like" evidence="3">
    <location>
        <begin position="274"/>
        <end position="306"/>
    </location>
</feature>
<dbReference type="AlphaFoldDB" id="A0A8B8BYR7"/>
<evidence type="ECO:0000256" key="1">
    <source>
        <dbReference type="ARBA" id="ARBA00022536"/>
    </source>
</evidence>
<dbReference type="InterPro" id="IPR008979">
    <property type="entry name" value="Galactose-bd-like_sf"/>
</dbReference>
<evidence type="ECO:0000313" key="4">
    <source>
        <dbReference type="Proteomes" id="UP000694844"/>
    </source>
</evidence>
<evidence type="ECO:0000256" key="2">
    <source>
        <dbReference type="SAM" id="Phobius"/>
    </source>
</evidence>
<dbReference type="Proteomes" id="UP000694844">
    <property type="component" value="Chromosome 9"/>
</dbReference>
<reference evidence="5" key="1">
    <citation type="submission" date="2025-08" db="UniProtKB">
        <authorList>
            <consortium name="RefSeq"/>
        </authorList>
    </citation>
    <scope>IDENTIFICATION</scope>
    <source>
        <tissue evidence="5">Whole sample</tissue>
    </source>
</reference>
<keyword evidence="4" id="KW-1185">Reference proteome</keyword>
<dbReference type="InterPro" id="IPR000742">
    <property type="entry name" value="EGF"/>
</dbReference>
<gene>
    <name evidence="5" type="primary">LOC111113983</name>
</gene>
<feature type="domain" description="EGF-like" evidence="3">
    <location>
        <begin position="179"/>
        <end position="213"/>
    </location>
</feature>
<feature type="transmembrane region" description="Helical" evidence="2">
    <location>
        <begin position="370"/>
        <end position="393"/>
    </location>
</feature>
<dbReference type="KEGG" id="cvn:111113983"/>